<evidence type="ECO:0000256" key="3">
    <source>
        <dbReference type="ARBA" id="ARBA00022801"/>
    </source>
</evidence>
<dbReference type="Proteomes" id="UP000563523">
    <property type="component" value="Unassembled WGS sequence"/>
</dbReference>
<dbReference type="InterPro" id="IPR011059">
    <property type="entry name" value="Metal-dep_hydrolase_composite"/>
</dbReference>
<feature type="domain" description="Amidohydrolase-related" evidence="5">
    <location>
        <begin position="71"/>
        <end position="446"/>
    </location>
</feature>
<proteinExistence type="predicted"/>
<protein>
    <submittedName>
        <fullName evidence="6">Amidohydrolase family protein</fullName>
    </submittedName>
</protein>
<name>A0A850R2F2_9LACO</name>
<dbReference type="GO" id="GO:0006147">
    <property type="term" value="P:guanine catabolic process"/>
    <property type="evidence" value="ECO:0007669"/>
    <property type="project" value="UniProtKB-UniPathway"/>
</dbReference>
<evidence type="ECO:0000259" key="5">
    <source>
        <dbReference type="Pfam" id="PF01979"/>
    </source>
</evidence>
<dbReference type="PANTHER" id="PTHR11271:SF6">
    <property type="entry name" value="GUANINE DEAMINASE"/>
    <property type="match status" value="1"/>
</dbReference>
<dbReference type="InterPro" id="IPR051607">
    <property type="entry name" value="Metallo-dep_hydrolases"/>
</dbReference>
<evidence type="ECO:0000313" key="7">
    <source>
        <dbReference type="Proteomes" id="UP000563523"/>
    </source>
</evidence>
<keyword evidence="2" id="KW-0479">Metal-binding</keyword>
<dbReference type="GO" id="GO:0008270">
    <property type="term" value="F:zinc ion binding"/>
    <property type="evidence" value="ECO:0007669"/>
    <property type="project" value="TreeGrafter"/>
</dbReference>
<dbReference type="InterPro" id="IPR006680">
    <property type="entry name" value="Amidohydro-rel"/>
</dbReference>
<reference evidence="6 7" key="1">
    <citation type="submission" date="2020-06" db="EMBL/GenBank/DDBJ databases">
        <authorList>
            <person name="Kang J."/>
        </authorList>
    </citation>
    <scope>NUCLEOTIDE SEQUENCE [LARGE SCALE GENOMIC DNA]</scope>
    <source>
        <strain evidence="6 7">DCY120</strain>
    </source>
</reference>
<keyword evidence="4" id="KW-0862">Zinc</keyword>
<keyword evidence="7" id="KW-1185">Reference proteome</keyword>
<dbReference type="SUPFAM" id="SSF51556">
    <property type="entry name" value="Metallo-dependent hydrolases"/>
    <property type="match status" value="1"/>
</dbReference>
<comment type="caution">
    <text evidence="6">The sequence shown here is derived from an EMBL/GenBank/DDBJ whole genome shotgun (WGS) entry which is preliminary data.</text>
</comment>
<dbReference type="InterPro" id="IPR032466">
    <property type="entry name" value="Metal_Hydrolase"/>
</dbReference>
<dbReference type="Pfam" id="PF01979">
    <property type="entry name" value="Amidohydro_1"/>
    <property type="match status" value="1"/>
</dbReference>
<evidence type="ECO:0000313" key="6">
    <source>
        <dbReference type="EMBL" id="NVY96520.1"/>
    </source>
</evidence>
<accession>A0A850R2F2</accession>
<comment type="cofactor">
    <cofactor evidence="1">
        <name>Zn(2+)</name>
        <dbReference type="ChEBI" id="CHEBI:29105"/>
    </cofactor>
</comment>
<dbReference type="UniPathway" id="UPA00603">
    <property type="reaction ID" value="UER00660"/>
</dbReference>
<evidence type="ECO:0000256" key="4">
    <source>
        <dbReference type="ARBA" id="ARBA00022833"/>
    </source>
</evidence>
<sequence length="451" mass="49314">MSSIIFQKVLQASFFSAQTPEQVDFEPAALIGIDPNGQIAQILTPADPAYTTVLQDAQEKNILQCLPPDEYLLPGFIDLHLHAPQWPQAGIALDKPLNAWLQDYTFPLEAQYQDPDFAQGSYQNLVQTLLANGTTTVLYFGTIDEAANLVLAAQCAQAGQRAFIGQVVMDNPEQTPAYYRNSSAESALESTRHFIDTLRERYGQTGLIQPVLTPRFVPSCSDAVLAGLGQLAQETGLLIQSHCSESDWEDNYVQERFGRSDTEVLKSFGLLTANSIMAHGTMLVDANLATFHQQKAALAHCPISNAYFGNAVLPVRKILQEKITVGLGTDISGGFTPSMYRNIQQAIISARMLEDGVDARQKASERGVKNSRITARQAFYMATVNGAQALHLNTGQIKTGYTADLQVVQDPLAKIASSDPAAIFERLMYQTTAQNIQTVFVKGQVVANHNQ</sequence>
<dbReference type="GO" id="GO:0005829">
    <property type="term" value="C:cytosol"/>
    <property type="evidence" value="ECO:0007669"/>
    <property type="project" value="TreeGrafter"/>
</dbReference>
<dbReference type="PANTHER" id="PTHR11271">
    <property type="entry name" value="GUANINE DEAMINASE"/>
    <property type="match status" value="1"/>
</dbReference>
<dbReference type="EMBL" id="JABZEC010000004">
    <property type="protein sequence ID" value="NVY96520.1"/>
    <property type="molecule type" value="Genomic_DNA"/>
</dbReference>
<dbReference type="Gene3D" id="3.20.20.140">
    <property type="entry name" value="Metal-dependent hydrolases"/>
    <property type="match status" value="1"/>
</dbReference>
<dbReference type="RefSeq" id="WP_176942688.1">
    <property type="nucleotide sequence ID" value="NZ_JABZEC010000004.1"/>
</dbReference>
<dbReference type="GO" id="GO:0008892">
    <property type="term" value="F:guanine deaminase activity"/>
    <property type="evidence" value="ECO:0007669"/>
    <property type="project" value="TreeGrafter"/>
</dbReference>
<gene>
    <name evidence="6" type="ORF">HU830_04980</name>
</gene>
<evidence type="ECO:0000256" key="2">
    <source>
        <dbReference type="ARBA" id="ARBA00022723"/>
    </source>
</evidence>
<dbReference type="AlphaFoldDB" id="A0A850R2F2"/>
<organism evidence="6 7">
    <name type="scientific">Bombilactobacillus apium</name>
    <dbReference type="NCBI Taxonomy" id="2675299"/>
    <lineage>
        <taxon>Bacteria</taxon>
        <taxon>Bacillati</taxon>
        <taxon>Bacillota</taxon>
        <taxon>Bacilli</taxon>
        <taxon>Lactobacillales</taxon>
        <taxon>Lactobacillaceae</taxon>
        <taxon>Bombilactobacillus</taxon>
    </lineage>
</organism>
<evidence type="ECO:0000256" key="1">
    <source>
        <dbReference type="ARBA" id="ARBA00001947"/>
    </source>
</evidence>
<dbReference type="Gene3D" id="2.30.40.10">
    <property type="entry name" value="Urease, subunit C, domain 1"/>
    <property type="match status" value="1"/>
</dbReference>
<keyword evidence="3 6" id="KW-0378">Hydrolase</keyword>